<accession>A0A392S9I2</accession>
<protein>
    <submittedName>
        <fullName evidence="1">Uncharacterized protein</fullName>
    </submittedName>
</protein>
<dbReference type="AlphaFoldDB" id="A0A392S9I2"/>
<feature type="non-terminal residue" evidence="1">
    <location>
        <position position="108"/>
    </location>
</feature>
<dbReference type="Proteomes" id="UP000265520">
    <property type="component" value="Unassembled WGS sequence"/>
</dbReference>
<name>A0A392S9I2_9FABA</name>
<dbReference type="EMBL" id="LXQA010346269">
    <property type="protein sequence ID" value="MCI45603.1"/>
    <property type="molecule type" value="Genomic_DNA"/>
</dbReference>
<sequence>NVPEEGEYDGELEPIKALDAKYFYRYKASPIGNNHGANEAQGVQEEEEHVEAVRAEDQGMDDIMEEIYRFTSDALPTQQQNHGDWPYTHFEHELASLLHNLDLTTAHR</sequence>
<comment type="caution">
    <text evidence="1">The sequence shown here is derived from an EMBL/GenBank/DDBJ whole genome shotgun (WGS) entry which is preliminary data.</text>
</comment>
<keyword evidence="2" id="KW-1185">Reference proteome</keyword>
<reference evidence="1 2" key="1">
    <citation type="journal article" date="2018" name="Front. Plant Sci.">
        <title>Red Clover (Trifolium pratense) and Zigzag Clover (T. medium) - A Picture of Genomic Similarities and Differences.</title>
        <authorList>
            <person name="Dluhosova J."/>
            <person name="Istvanek J."/>
            <person name="Nedelnik J."/>
            <person name="Repkova J."/>
        </authorList>
    </citation>
    <scope>NUCLEOTIDE SEQUENCE [LARGE SCALE GENOMIC DNA]</scope>
    <source>
        <strain evidence="2">cv. 10/8</strain>
        <tissue evidence="1">Leaf</tissue>
    </source>
</reference>
<organism evidence="1 2">
    <name type="scientific">Trifolium medium</name>
    <dbReference type="NCBI Taxonomy" id="97028"/>
    <lineage>
        <taxon>Eukaryota</taxon>
        <taxon>Viridiplantae</taxon>
        <taxon>Streptophyta</taxon>
        <taxon>Embryophyta</taxon>
        <taxon>Tracheophyta</taxon>
        <taxon>Spermatophyta</taxon>
        <taxon>Magnoliopsida</taxon>
        <taxon>eudicotyledons</taxon>
        <taxon>Gunneridae</taxon>
        <taxon>Pentapetalae</taxon>
        <taxon>rosids</taxon>
        <taxon>fabids</taxon>
        <taxon>Fabales</taxon>
        <taxon>Fabaceae</taxon>
        <taxon>Papilionoideae</taxon>
        <taxon>50 kb inversion clade</taxon>
        <taxon>NPAAA clade</taxon>
        <taxon>Hologalegina</taxon>
        <taxon>IRL clade</taxon>
        <taxon>Trifolieae</taxon>
        <taxon>Trifolium</taxon>
    </lineage>
</organism>
<evidence type="ECO:0000313" key="2">
    <source>
        <dbReference type="Proteomes" id="UP000265520"/>
    </source>
</evidence>
<evidence type="ECO:0000313" key="1">
    <source>
        <dbReference type="EMBL" id="MCI45603.1"/>
    </source>
</evidence>
<proteinExistence type="predicted"/>
<feature type="non-terminal residue" evidence="1">
    <location>
        <position position="1"/>
    </location>
</feature>